<evidence type="ECO:0000256" key="4">
    <source>
        <dbReference type="ARBA" id="ARBA00022729"/>
    </source>
</evidence>
<keyword evidence="3" id="KW-0808">Transferase</keyword>
<evidence type="ECO:0000256" key="1">
    <source>
        <dbReference type="ARBA" id="ARBA00004418"/>
    </source>
</evidence>
<comment type="subcellular location">
    <subcellularLocation>
        <location evidence="1">Periplasm</location>
    </subcellularLocation>
</comment>
<accession>A0A3G9ITM0</accession>
<evidence type="ECO:0000256" key="3">
    <source>
        <dbReference type="ARBA" id="ARBA00022679"/>
    </source>
</evidence>
<gene>
    <name evidence="7" type="ORF">OJY61_24560</name>
</gene>
<evidence type="ECO:0000313" key="8">
    <source>
        <dbReference type="Proteomes" id="UP001163285"/>
    </source>
</evidence>
<comment type="pathway">
    <text evidence="2">Glycan biosynthesis; alginate biosynthesis.</text>
</comment>
<evidence type="ECO:0000256" key="2">
    <source>
        <dbReference type="ARBA" id="ARBA00005182"/>
    </source>
</evidence>
<evidence type="ECO:0000256" key="6">
    <source>
        <dbReference type="ARBA" id="ARBA00022841"/>
    </source>
</evidence>
<dbReference type="GO" id="GO:0042597">
    <property type="term" value="C:periplasmic space"/>
    <property type="evidence" value="ECO:0007669"/>
    <property type="project" value="UniProtKB-SubCell"/>
</dbReference>
<dbReference type="Proteomes" id="UP001163285">
    <property type="component" value="Chromosome"/>
</dbReference>
<dbReference type="Pfam" id="PF16822">
    <property type="entry name" value="ALGX"/>
    <property type="match status" value="1"/>
</dbReference>
<keyword evidence="4" id="KW-0732">Signal</keyword>
<sequence length="383" mass="41312">MTDTQYSEAEGLTARLSPLAGMVMLVFLVAGLMSVLWAMFVSDKVALQPVQPLSWEQVFDGAVTHRIAKELANVPFAKRAADLERAASWLAIGDTGSRVRQGCPGWLFIADELKIHPQATANAEARARKVSELQGQLAKRGVKLLVVLVPDKSRIAAQQLCAIERSPLLANRAQDWQRVLQAKGVEVLDLAPTLQPLGSEAFLRTDTHWSEAGAERSAAAVAERIAALGVSPTPAKQFVASVTAPQLRPGDLVRLAGLDWLPESLQPAMEQVAVTQIKEVQGAADESALGEDDLFGDSQLPNLAVIGTSFSRNSNFIPFLERAVSARVGNFAKDGGEFSGAAKDYFGSPAFKQTPPEVLIWEIPERDLQSPYRDDIVLDGQPG</sequence>
<dbReference type="RefSeq" id="WP_053288799.1">
    <property type="nucleotide sequence ID" value="NZ_AP019195.1"/>
</dbReference>
<keyword evidence="6" id="KW-0016">Alginate biosynthesis</keyword>
<reference evidence="7" key="1">
    <citation type="submission" date="2023-04" db="EMBL/GenBank/DDBJ databases">
        <title>Whole Genome Sequence of Multi-drug resistant Aeromonas caviae as a gut pathogen in newborn.</title>
        <authorList>
            <person name="Jadhav S.V."/>
            <person name="Saroj S.D."/>
            <person name="Saha U.B."/>
            <person name="Sen S."/>
            <person name="Kher A."/>
        </authorList>
    </citation>
    <scope>NUCLEOTIDE SEQUENCE</scope>
    <source>
        <strain evidence="7">SVJ23</strain>
    </source>
</reference>
<dbReference type="GO" id="GO:0042121">
    <property type="term" value="P:alginic acid biosynthetic process"/>
    <property type="evidence" value="ECO:0007669"/>
    <property type="project" value="UniProtKB-UniPathway"/>
</dbReference>
<proteinExistence type="predicted"/>
<dbReference type="InterPro" id="IPR031811">
    <property type="entry name" value="ALGX/ALGJ_SGNH-like"/>
</dbReference>
<evidence type="ECO:0000256" key="5">
    <source>
        <dbReference type="ARBA" id="ARBA00022764"/>
    </source>
</evidence>
<dbReference type="GO" id="GO:0016740">
    <property type="term" value="F:transferase activity"/>
    <property type="evidence" value="ECO:0007669"/>
    <property type="project" value="UniProtKB-KW"/>
</dbReference>
<protein>
    <submittedName>
        <fullName evidence="7">Uncharacterized protein</fullName>
    </submittedName>
</protein>
<dbReference type="CDD" id="cd14444">
    <property type="entry name" value="AlgX_N_like_1"/>
    <property type="match status" value="1"/>
</dbReference>
<dbReference type="AlphaFoldDB" id="A0A3G9ITM0"/>
<organism evidence="7 8">
    <name type="scientific">Aeromonas caviae</name>
    <name type="common">Aeromonas punctata</name>
    <dbReference type="NCBI Taxonomy" id="648"/>
    <lineage>
        <taxon>Bacteria</taxon>
        <taxon>Pseudomonadati</taxon>
        <taxon>Pseudomonadota</taxon>
        <taxon>Gammaproteobacteria</taxon>
        <taxon>Aeromonadales</taxon>
        <taxon>Aeromonadaceae</taxon>
        <taxon>Aeromonas</taxon>
    </lineage>
</organism>
<dbReference type="EMBL" id="CP110176">
    <property type="protein sequence ID" value="WGC85914.1"/>
    <property type="molecule type" value="Genomic_DNA"/>
</dbReference>
<name>A0A3G9ITM0_AERCA</name>
<evidence type="ECO:0000313" key="7">
    <source>
        <dbReference type="EMBL" id="WGC85914.1"/>
    </source>
</evidence>
<keyword evidence="5" id="KW-0574">Periplasm</keyword>